<organism evidence="1 2">
    <name type="scientific">Mycobacterium lentiflavum</name>
    <dbReference type="NCBI Taxonomy" id="141349"/>
    <lineage>
        <taxon>Bacteria</taxon>
        <taxon>Bacillati</taxon>
        <taxon>Actinomycetota</taxon>
        <taxon>Actinomycetes</taxon>
        <taxon>Mycobacteriales</taxon>
        <taxon>Mycobacteriaceae</taxon>
        <taxon>Mycobacterium</taxon>
        <taxon>Mycobacterium simiae complex</taxon>
    </lineage>
</organism>
<evidence type="ECO:0000313" key="2">
    <source>
        <dbReference type="Proteomes" id="UP000199251"/>
    </source>
</evidence>
<gene>
    <name evidence="1" type="ORF">BN1232_01129</name>
</gene>
<evidence type="ECO:0000313" key="1">
    <source>
        <dbReference type="EMBL" id="CQD06518.1"/>
    </source>
</evidence>
<dbReference type="Proteomes" id="UP000199251">
    <property type="component" value="Unassembled WGS sequence"/>
</dbReference>
<reference evidence="1 2" key="1">
    <citation type="submission" date="2015-03" db="EMBL/GenBank/DDBJ databases">
        <authorList>
            <person name="Urmite Genomes"/>
        </authorList>
    </citation>
    <scope>NUCLEOTIDE SEQUENCE [LARGE SCALE GENOMIC DNA]</scope>
    <source>
        <strain evidence="1 2">CSUR P1491</strain>
    </source>
</reference>
<name>A0A0E4GYQ3_MYCLN</name>
<proteinExistence type="predicted"/>
<dbReference type="RefSeq" id="WP_090600396.1">
    <property type="nucleotide sequence ID" value="NZ_CTEE01000001.1"/>
</dbReference>
<protein>
    <submittedName>
        <fullName evidence="1">Uncharacterized protein</fullName>
    </submittedName>
</protein>
<dbReference type="EMBL" id="CTEE01000001">
    <property type="protein sequence ID" value="CQD06518.1"/>
    <property type="molecule type" value="Genomic_DNA"/>
</dbReference>
<sequence length="104" mass="11135">MTPTYWVEITLNIVGDRAIVDDLVAVLDRLHEGQIAYTFSQADSQLTLGMSAVCDEAIELVVPRVVGTVRTAAHELGYRTPGWPEPVSIGDVSIKALASAAAHC</sequence>
<dbReference type="AlphaFoldDB" id="A0A0E4GYQ3"/>
<accession>A0A0E4GYQ3</accession>